<dbReference type="FunFam" id="3.20.20.190:FF:000040">
    <property type="entry name" value="Glycerophosphoryl diester phosphodiesterase family protein"/>
    <property type="match status" value="1"/>
</dbReference>
<dbReference type="SUPFAM" id="SSF51695">
    <property type="entry name" value="PLC-like phosphodiesterases"/>
    <property type="match status" value="1"/>
</dbReference>
<dbReference type="GO" id="GO:0008889">
    <property type="term" value="F:glycerophosphodiester phosphodiesterase activity"/>
    <property type="evidence" value="ECO:0007669"/>
    <property type="project" value="UniProtKB-EC"/>
</dbReference>
<evidence type="ECO:0000256" key="4">
    <source>
        <dbReference type="ARBA" id="ARBA00022798"/>
    </source>
</evidence>
<dbReference type="PROSITE" id="PS51704">
    <property type="entry name" value="GP_PDE"/>
    <property type="match status" value="1"/>
</dbReference>
<dbReference type="Gene3D" id="3.20.20.190">
    <property type="entry name" value="Phosphatidylinositol (PI) phosphodiesterase"/>
    <property type="match status" value="1"/>
</dbReference>
<reference evidence="10" key="1">
    <citation type="journal article" date="2013" name="Genome Announc.">
        <title>Draft genome sequence of the ascomycete Phaeoacremonium aleophilum strain UCR-PA7, a causal agent of the esca disease complex in grapevines.</title>
        <authorList>
            <person name="Blanco-Ulate B."/>
            <person name="Rolshausen P."/>
            <person name="Cantu D."/>
        </authorList>
    </citation>
    <scope>NUCLEOTIDE SEQUENCE [LARGE SCALE GENOMIC DNA]</scope>
    <source>
        <strain evidence="10">UCR-PA7</strain>
    </source>
</reference>
<dbReference type="RefSeq" id="XP_007914430.1">
    <property type="nucleotide sequence ID" value="XM_007916239.1"/>
</dbReference>
<comment type="similarity">
    <text evidence="1">Belongs to the glycerophosphoryl diester phosphodiesterase family.</text>
</comment>
<dbReference type="Proteomes" id="UP000014074">
    <property type="component" value="Unassembled WGS sequence"/>
</dbReference>
<feature type="domain" description="GP-PDE" evidence="8">
    <location>
        <begin position="73"/>
        <end position="397"/>
    </location>
</feature>
<evidence type="ECO:0000256" key="5">
    <source>
        <dbReference type="ARBA" id="ARBA00022801"/>
    </source>
</evidence>
<evidence type="ECO:0000313" key="9">
    <source>
        <dbReference type="EMBL" id="EOO00730.1"/>
    </source>
</evidence>
<dbReference type="eggNOG" id="ENOG502QW99">
    <property type="taxonomic scope" value="Eukaryota"/>
</dbReference>
<dbReference type="KEGG" id="tmn:UCRPA7_3807"/>
<accession>R8BN61</accession>
<evidence type="ECO:0000256" key="6">
    <source>
        <dbReference type="ARBA" id="ARBA00047512"/>
    </source>
</evidence>
<dbReference type="PANTHER" id="PTHR43620:SF7">
    <property type="entry name" value="GLYCEROPHOSPHODIESTER PHOSPHODIESTERASE GDPD5-RELATED"/>
    <property type="match status" value="1"/>
</dbReference>
<evidence type="ECO:0000256" key="3">
    <source>
        <dbReference type="ARBA" id="ARBA00022729"/>
    </source>
</evidence>
<dbReference type="GO" id="GO:0006629">
    <property type="term" value="P:lipid metabolic process"/>
    <property type="evidence" value="ECO:0007669"/>
    <property type="project" value="InterPro"/>
</dbReference>
<dbReference type="GeneID" id="19324192"/>
<dbReference type="EC" id="3.1.4.46" evidence="2"/>
<keyword evidence="3 7" id="KW-0732">Signal</keyword>
<evidence type="ECO:0000256" key="1">
    <source>
        <dbReference type="ARBA" id="ARBA00007277"/>
    </source>
</evidence>
<evidence type="ECO:0000256" key="2">
    <source>
        <dbReference type="ARBA" id="ARBA00012247"/>
    </source>
</evidence>
<comment type="catalytic activity">
    <reaction evidence="6">
        <text>a sn-glycero-3-phosphodiester + H2O = an alcohol + sn-glycerol 3-phosphate + H(+)</text>
        <dbReference type="Rhea" id="RHEA:12969"/>
        <dbReference type="ChEBI" id="CHEBI:15377"/>
        <dbReference type="ChEBI" id="CHEBI:15378"/>
        <dbReference type="ChEBI" id="CHEBI:30879"/>
        <dbReference type="ChEBI" id="CHEBI:57597"/>
        <dbReference type="ChEBI" id="CHEBI:83408"/>
        <dbReference type="EC" id="3.1.4.46"/>
    </reaction>
</comment>
<gene>
    <name evidence="9" type="ORF">UCRPA7_3807</name>
</gene>
<dbReference type="OrthoDB" id="1058301at2759"/>
<feature type="signal peptide" evidence="7">
    <location>
        <begin position="1"/>
        <end position="22"/>
    </location>
</feature>
<dbReference type="GO" id="GO:0006071">
    <property type="term" value="P:glycerol metabolic process"/>
    <property type="evidence" value="ECO:0007669"/>
    <property type="project" value="UniProtKB-KW"/>
</dbReference>
<keyword evidence="10" id="KW-1185">Reference proteome</keyword>
<name>R8BN61_PHAM7</name>
<dbReference type="EMBL" id="KB933061">
    <property type="protein sequence ID" value="EOO00730.1"/>
    <property type="molecule type" value="Genomic_DNA"/>
</dbReference>
<protein>
    <recommendedName>
        <fullName evidence="2">glycerophosphodiester phosphodiesterase</fullName>
        <ecNumber evidence="2">3.1.4.46</ecNumber>
    </recommendedName>
</protein>
<dbReference type="InterPro" id="IPR017946">
    <property type="entry name" value="PLC-like_Pdiesterase_TIM-brl"/>
</dbReference>
<sequence length="428" mass="46871">MRTTSLTLAAAGLTALSQHVVAAPQVRAEQDVIKPVERVQLGPRPYFLINNLTEGALKDKLESCSELEMKPSAFSIGHRGGGTMMIPEETKESMLAGARMGIGINECDVTFTSDKQLVCRHDQCDLHTTTNIVAIPELNAKCTTPFQPAADGKAATAKCCTSDITLAEFKSLCGKMDGANTAATTPEEYLDGTPNYRTDLYATCGTVMTHKEYITLTDSLGLQFTPELKTPQVPMPFGSPDYTQEVFAQQMIDEYKEMGISLKRVWPQSFLYDDILYWIKAEPSIAKQVLFLDESGDTPETFVQAVANLSTYAAAGVHIMAPPLPYLVTVDENNEIVPSPYAIEAKRLGLKLVTWSLERSGFLGDGSHGGYYYTSIANATNSDGDVYRLVDVLAREVGVLAIFSDWAATVTFYANCFGLFPRYSDWTC</sequence>
<keyword evidence="5" id="KW-0378">Hydrolase</keyword>
<evidence type="ECO:0000259" key="8">
    <source>
        <dbReference type="PROSITE" id="PS51704"/>
    </source>
</evidence>
<evidence type="ECO:0000313" key="10">
    <source>
        <dbReference type="Proteomes" id="UP000014074"/>
    </source>
</evidence>
<feature type="chain" id="PRO_5004462928" description="glycerophosphodiester phosphodiesterase" evidence="7">
    <location>
        <begin position="23"/>
        <end position="428"/>
    </location>
</feature>
<evidence type="ECO:0000256" key="7">
    <source>
        <dbReference type="SAM" id="SignalP"/>
    </source>
</evidence>
<dbReference type="AlphaFoldDB" id="R8BN61"/>
<organism evidence="9 10">
    <name type="scientific">Phaeoacremonium minimum (strain UCR-PA7)</name>
    <name type="common">Esca disease fungus</name>
    <name type="synonym">Togninia minima</name>
    <dbReference type="NCBI Taxonomy" id="1286976"/>
    <lineage>
        <taxon>Eukaryota</taxon>
        <taxon>Fungi</taxon>
        <taxon>Dikarya</taxon>
        <taxon>Ascomycota</taxon>
        <taxon>Pezizomycotina</taxon>
        <taxon>Sordariomycetes</taxon>
        <taxon>Sordariomycetidae</taxon>
        <taxon>Togniniales</taxon>
        <taxon>Togniniaceae</taxon>
        <taxon>Phaeoacremonium</taxon>
    </lineage>
</organism>
<dbReference type="PANTHER" id="PTHR43620">
    <property type="entry name" value="GLYCEROPHOSPHORYL DIESTER PHOSPHODIESTERASE"/>
    <property type="match status" value="1"/>
</dbReference>
<dbReference type="HOGENOM" id="CLU_036449_0_0_1"/>
<proteinExistence type="inferred from homology"/>
<dbReference type="Pfam" id="PF03009">
    <property type="entry name" value="GDPD"/>
    <property type="match status" value="1"/>
</dbReference>
<dbReference type="InterPro" id="IPR030395">
    <property type="entry name" value="GP_PDE_dom"/>
</dbReference>
<keyword evidence="4" id="KW-0319">Glycerol metabolism</keyword>